<dbReference type="AlphaFoldDB" id="A0A0A8ZIJ6"/>
<name>A0A0A8ZIJ6_ARUDO</name>
<reference evidence="1" key="1">
    <citation type="submission" date="2014-09" db="EMBL/GenBank/DDBJ databases">
        <authorList>
            <person name="Magalhaes I.L.F."/>
            <person name="Oliveira U."/>
            <person name="Santos F.R."/>
            <person name="Vidigal T.H.D.A."/>
            <person name="Brescovit A.D."/>
            <person name="Santos A.J."/>
        </authorList>
    </citation>
    <scope>NUCLEOTIDE SEQUENCE</scope>
    <source>
        <tissue evidence="1">Shoot tissue taken approximately 20 cm above the soil surface</tissue>
    </source>
</reference>
<evidence type="ECO:0000313" key="1">
    <source>
        <dbReference type="EMBL" id="JAD34682.1"/>
    </source>
</evidence>
<sequence>MFATSTSPCMVSNKCLTPGTVTLLPTSSH</sequence>
<protein>
    <submittedName>
        <fullName evidence="1">Uncharacterized protein</fullName>
    </submittedName>
</protein>
<dbReference type="EMBL" id="GBRH01263213">
    <property type="protein sequence ID" value="JAD34682.1"/>
    <property type="molecule type" value="Transcribed_RNA"/>
</dbReference>
<reference evidence="1" key="2">
    <citation type="journal article" date="2015" name="Data Brief">
        <title>Shoot transcriptome of the giant reed, Arundo donax.</title>
        <authorList>
            <person name="Barrero R.A."/>
            <person name="Guerrero F.D."/>
            <person name="Moolhuijzen P."/>
            <person name="Goolsby J.A."/>
            <person name="Tidwell J."/>
            <person name="Bellgard S.E."/>
            <person name="Bellgard M.I."/>
        </authorList>
    </citation>
    <scope>NUCLEOTIDE SEQUENCE</scope>
    <source>
        <tissue evidence="1">Shoot tissue taken approximately 20 cm above the soil surface</tissue>
    </source>
</reference>
<organism evidence="1">
    <name type="scientific">Arundo donax</name>
    <name type="common">Giant reed</name>
    <name type="synonym">Donax arundinaceus</name>
    <dbReference type="NCBI Taxonomy" id="35708"/>
    <lineage>
        <taxon>Eukaryota</taxon>
        <taxon>Viridiplantae</taxon>
        <taxon>Streptophyta</taxon>
        <taxon>Embryophyta</taxon>
        <taxon>Tracheophyta</taxon>
        <taxon>Spermatophyta</taxon>
        <taxon>Magnoliopsida</taxon>
        <taxon>Liliopsida</taxon>
        <taxon>Poales</taxon>
        <taxon>Poaceae</taxon>
        <taxon>PACMAD clade</taxon>
        <taxon>Arundinoideae</taxon>
        <taxon>Arundineae</taxon>
        <taxon>Arundo</taxon>
    </lineage>
</organism>
<accession>A0A0A8ZIJ6</accession>
<proteinExistence type="predicted"/>